<evidence type="ECO:0000313" key="2">
    <source>
        <dbReference type="Proteomes" id="UP000054928"/>
    </source>
</evidence>
<dbReference type="AlphaFoldDB" id="A0A0P1AK86"/>
<sequence length="57" mass="6481">MFPQSTSEEAWSHFTYELQALLKRAQMNNTAKIELSICKKVQLCNSSESSRTDSKAL</sequence>
<name>A0A0P1AK86_PLAHL</name>
<proteinExistence type="predicted"/>
<dbReference type="GeneID" id="36407063"/>
<reference evidence="2" key="1">
    <citation type="submission" date="2014-09" db="EMBL/GenBank/DDBJ databases">
        <authorList>
            <person name="Sharma Rahul"/>
            <person name="Thines Marco"/>
        </authorList>
    </citation>
    <scope>NUCLEOTIDE SEQUENCE [LARGE SCALE GENOMIC DNA]</scope>
</reference>
<protein>
    <submittedName>
        <fullName evidence="1">Uncharacterized protein</fullName>
    </submittedName>
</protein>
<accession>A0A0P1AK86</accession>
<dbReference type="Proteomes" id="UP000054928">
    <property type="component" value="Unassembled WGS sequence"/>
</dbReference>
<organism evidence="1 2">
    <name type="scientific">Plasmopara halstedii</name>
    <name type="common">Downy mildew of sunflower</name>
    <dbReference type="NCBI Taxonomy" id="4781"/>
    <lineage>
        <taxon>Eukaryota</taxon>
        <taxon>Sar</taxon>
        <taxon>Stramenopiles</taxon>
        <taxon>Oomycota</taxon>
        <taxon>Peronosporomycetes</taxon>
        <taxon>Peronosporales</taxon>
        <taxon>Peronosporaceae</taxon>
        <taxon>Plasmopara</taxon>
    </lineage>
</organism>
<dbReference type="RefSeq" id="XP_024578040.1">
    <property type="nucleotide sequence ID" value="XM_024727465.1"/>
</dbReference>
<dbReference type="EMBL" id="CCYD01000586">
    <property type="protein sequence ID" value="CEG41671.1"/>
    <property type="molecule type" value="Genomic_DNA"/>
</dbReference>
<evidence type="ECO:0000313" key="1">
    <source>
        <dbReference type="EMBL" id="CEG41671.1"/>
    </source>
</evidence>
<keyword evidence="2" id="KW-1185">Reference proteome</keyword>